<dbReference type="Pfam" id="PF01882">
    <property type="entry name" value="DUF58"/>
    <property type="match status" value="1"/>
</dbReference>
<dbReference type="SUPFAM" id="SSF53300">
    <property type="entry name" value="vWA-like"/>
    <property type="match status" value="1"/>
</dbReference>
<keyword evidence="3" id="KW-1185">Reference proteome</keyword>
<feature type="domain" description="DUF58" evidence="1">
    <location>
        <begin position="51"/>
        <end position="257"/>
    </location>
</feature>
<dbReference type="PANTHER" id="PTHR33608:SF7">
    <property type="entry name" value="DUF58 DOMAIN-CONTAINING PROTEIN"/>
    <property type="match status" value="1"/>
</dbReference>
<evidence type="ECO:0000313" key="3">
    <source>
        <dbReference type="Proteomes" id="UP000659388"/>
    </source>
</evidence>
<reference evidence="2" key="1">
    <citation type="submission" date="2021-01" db="EMBL/GenBank/DDBJ databases">
        <title>Fulvivirga kasyanovii gen. nov., sp nov., a novel member of the phylum Bacteroidetes isolated from seawater in a mussel farm.</title>
        <authorList>
            <person name="Zhao L.-H."/>
            <person name="Wang Z.-J."/>
        </authorList>
    </citation>
    <scope>NUCLEOTIDE SEQUENCE</scope>
    <source>
        <strain evidence="2">2943</strain>
    </source>
</reference>
<dbReference type="RefSeq" id="WP_202245097.1">
    <property type="nucleotide sequence ID" value="NZ_JAESIY010000007.1"/>
</dbReference>
<organism evidence="2 3">
    <name type="scientific">Fulvivirga sediminis</name>
    <dbReference type="NCBI Taxonomy" id="2803949"/>
    <lineage>
        <taxon>Bacteria</taxon>
        <taxon>Pseudomonadati</taxon>
        <taxon>Bacteroidota</taxon>
        <taxon>Cytophagia</taxon>
        <taxon>Cytophagales</taxon>
        <taxon>Fulvivirgaceae</taxon>
        <taxon>Fulvivirga</taxon>
    </lineage>
</organism>
<protein>
    <submittedName>
        <fullName evidence="2">DUF58 domain-containing protein</fullName>
    </submittedName>
</protein>
<dbReference type="InterPro" id="IPR036465">
    <property type="entry name" value="vWFA_dom_sf"/>
</dbReference>
<sequence>MKGNQDYTSLLKPEVISSVKGLSLIAKLLVDSYLSGLNSSKRKGSGIEFSQYRGYEPGDDLRMLDWKRLARSGKYFIKESERETHTVIKFIIDASASMLHTEQELSKLVYAQILAASIAYLAQNQGDNIGLFALNDTKVYSLLPSNKPQQFNRFIQSMLSIEAGGKWPKEVNTNIIHSRKERELIVFLSDLYEKDNEISDLISQLKTVRNEVVVFHLLGEKELLFDYSGTIVFEDLESGKQVKATASNIKEKYLTALNNKITQCKHKMLHQGISYESFIMGRPMETALSNYLKRRARLV</sequence>
<dbReference type="PANTHER" id="PTHR33608">
    <property type="entry name" value="BLL2464 PROTEIN"/>
    <property type="match status" value="1"/>
</dbReference>
<comment type="caution">
    <text evidence="2">The sequence shown here is derived from an EMBL/GenBank/DDBJ whole genome shotgun (WGS) entry which is preliminary data.</text>
</comment>
<name>A0A937F6H1_9BACT</name>
<dbReference type="Gene3D" id="3.40.50.410">
    <property type="entry name" value="von Willebrand factor, type A domain"/>
    <property type="match status" value="1"/>
</dbReference>
<dbReference type="InterPro" id="IPR002881">
    <property type="entry name" value="DUF58"/>
</dbReference>
<dbReference type="AlphaFoldDB" id="A0A937F6H1"/>
<proteinExistence type="predicted"/>
<dbReference type="EMBL" id="JAESIY010000007">
    <property type="protein sequence ID" value="MBL3657317.1"/>
    <property type="molecule type" value="Genomic_DNA"/>
</dbReference>
<gene>
    <name evidence="2" type="ORF">JL102_14315</name>
</gene>
<evidence type="ECO:0000259" key="1">
    <source>
        <dbReference type="Pfam" id="PF01882"/>
    </source>
</evidence>
<accession>A0A937F6H1</accession>
<dbReference type="Proteomes" id="UP000659388">
    <property type="component" value="Unassembled WGS sequence"/>
</dbReference>
<evidence type="ECO:0000313" key="2">
    <source>
        <dbReference type="EMBL" id="MBL3657317.1"/>
    </source>
</evidence>